<dbReference type="GO" id="GO:0016020">
    <property type="term" value="C:membrane"/>
    <property type="evidence" value="ECO:0007669"/>
    <property type="project" value="TreeGrafter"/>
</dbReference>
<dbReference type="EMBL" id="JAVDQD010000002">
    <property type="protein sequence ID" value="MDR6239358.1"/>
    <property type="molecule type" value="Genomic_DNA"/>
</dbReference>
<dbReference type="PANTHER" id="PTHR43798">
    <property type="entry name" value="MONOACYLGLYCEROL LIPASE"/>
    <property type="match status" value="1"/>
</dbReference>
<sequence>MYLFNYHKEGSKLQVYSNHKSSGKPILFFIHGSPGSWQAFKGYLQDEELSRDYWMFSVNRLGYGGSETKHSLHIQLQSSIIMSFIRSIIEGGNDRLFLLVGHSYGGGVSMDVFQKSQDIINGLLLIAPTLAPELQRVKFYNKFAKLRVVNKLLPSNLKMSNKEMYNIYDDLLEVERSYPKVNNPVWLIHGTRDKIVSFGTVEYLRHQLSHDILKIIVIEKGDHFIPWKKKSFVKQVLLDFFELLAKL</sequence>
<comment type="caution">
    <text evidence="2">The sequence shown here is derived from an EMBL/GenBank/DDBJ whole genome shotgun (WGS) entry which is preliminary data.</text>
</comment>
<feature type="domain" description="AB hydrolase-1" evidence="1">
    <location>
        <begin position="27"/>
        <end position="142"/>
    </location>
</feature>
<dbReference type="InterPro" id="IPR050266">
    <property type="entry name" value="AB_hydrolase_sf"/>
</dbReference>
<keyword evidence="3" id="KW-1185">Reference proteome</keyword>
<dbReference type="AlphaFoldDB" id="A0AAE3XML1"/>
<dbReference type="Gene3D" id="3.40.50.1820">
    <property type="entry name" value="alpha/beta hydrolase"/>
    <property type="match status" value="1"/>
</dbReference>
<evidence type="ECO:0000313" key="3">
    <source>
        <dbReference type="Proteomes" id="UP001185092"/>
    </source>
</evidence>
<dbReference type="Proteomes" id="UP001185092">
    <property type="component" value="Unassembled WGS sequence"/>
</dbReference>
<dbReference type="Pfam" id="PF12697">
    <property type="entry name" value="Abhydrolase_6"/>
    <property type="match status" value="1"/>
</dbReference>
<protein>
    <submittedName>
        <fullName evidence="2">Pimeloyl-ACP methyl ester carboxylesterase</fullName>
    </submittedName>
</protein>
<proteinExistence type="predicted"/>
<name>A0AAE3XML1_9BACT</name>
<accession>A0AAE3XML1</accession>
<evidence type="ECO:0000313" key="2">
    <source>
        <dbReference type="EMBL" id="MDR6239358.1"/>
    </source>
</evidence>
<dbReference type="RefSeq" id="WP_309938994.1">
    <property type="nucleotide sequence ID" value="NZ_AP025305.1"/>
</dbReference>
<dbReference type="PANTHER" id="PTHR43798:SF33">
    <property type="entry name" value="HYDROLASE, PUTATIVE (AFU_ORTHOLOGUE AFUA_2G14860)-RELATED"/>
    <property type="match status" value="1"/>
</dbReference>
<gene>
    <name evidence="2" type="ORF">HNQ88_002395</name>
</gene>
<evidence type="ECO:0000259" key="1">
    <source>
        <dbReference type="Pfam" id="PF12697"/>
    </source>
</evidence>
<reference evidence="2" key="1">
    <citation type="submission" date="2023-07" db="EMBL/GenBank/DDBJ databases">
        <title>Genomic Encyclopedia of Type Strains, Phase IV (KMG-IV): sequencing the most valuable type-strain genomes for metagenomic binning, comparative biology and taxonomic classification.</title>
        <authorList>
            <person name="Goeker M."/>
        </authorList>
    </citation>
    <scope>NUCLEOTIDE SEQUENCE</scope>
    <source>
        <strain evidence="2">DSM 26174</strain>
    </source>
</reference>
<dbReference type="InterPro" id="IPR000073">
    <property type="entry name" value="AB_hydrolase_1"/>
</dbReference>
<dbReference type="SUPFAM" id="SSF53474">
    <property type="entry name" value="alpha/beta-Hydrolases"/>
    <property type="match status" value="1"/>
</dbReference>
<dbReference type="InterPro" id="IPR029058">
    <property type="entry name" value="AB_hydrolase_fold"/>
</dbReference>
<organism evidence="2 3">
    <name type="scientific">Aureibacter tunicatorum</name>
    <dbReference type="NCBI Taxonomy" id="866807"/>
    <lineage>
        <taxon>Bacteria</taxon>
        <taxon>Pseudomonadati</taxon>
        <taxon>Bacteroidota</taxon>
        <taxon>Cytophagia</taxon>
        <taxon>Cytophagales</taxon>
        <taxon>Persicobacteraceae</taxon>
        <taxon>Aureibacter</taxon>
    </lineage>
</organism>